<protein>
    <submittedName>
        <fullName evidence="3">Uncharacterized protein</fullName>
    </submittedName>
</protein>
<proteinExistence type="inferred from homology"/>
<organism evidence="3 4">
    <name type="scientific">Pseudallescheria apiosperma</name>
    <name type="common">Scedosporium apiospermum</name>
    <dbReference type="NCBI Taxonomy" id="563466"/>
    <lineage>
        <taxon>Eukaryota</taxon>
        <taxon>Fungi</taxon>
        <taxon>Dikarya</taxon>
        <taxon>Ascomycota</taxon>
        <taxon>Pezizomycotina</taxon>
        <taxon>Sordariomycetes</taxon>
        <taxon>Hypocreomycetidae</taxon>
        <taxon>Microascales</taxon>
        <taxon>Microascaceae</taxon>
        <taxon>Scedosporium</taxon>
    </lineage>
</organism>
<dbReference type="KEGG" id="sapo:SAPIO_CDS4586"/>
<name>A0A084G7V2_PSEDA</name>
<dbReference type="GO" id="GO:0043386">
    <property type="term" value="P:mycotoxin biosynthetic process"/>
    <property type="evidence" value="ECO:0007669"/>
    <property type="project" value="InterPro"/>
</dbReference>
<dbReference type="OrthoDB" id="3687641at2759"/>
<sequence length="159" mass="18587">MTPWIRLWSKVQGHVSEQPEDASVTGNEAVLPLLDEEKLSEVELEKDEPEAAQKRVKRPHFWLSSSAILLFSFGIFIFSLLFYRFSSYSAATDKTCQRRMWAYSPEMDILEFEWRQYNSAVIPREYYGTPTDERREAWHELWASKLTGPVQNSSCELTL</sequence>
<accession>A0A084G7V2</accession>
<gene>
    <name evidence="3" type="ORF">SAPIO_CDS4586</name>
</gene>
<dbReference type="HOGENOM" id="CLU_1661799_0_0_1"/>
<dbReference type="RefSeq" id="XP_016643213.1">
    <property type="nucleotide sequence ID" value="XM_016787104.1"/>
</dbReference>
<evidence type="ECO:0000256" key="1">
    <source>
        <dbReference type="ARBA" id="ARBA00035112"/>
    </source>
</evidence>
<keyword evidence="4" id="KW-1185">Reference proteome</keyword>
<keyword evidence="2" id="KW-0472">Membrane</keyword>
<reference evidence="3 4" key="1">
    <citation type="journal article" date="2014" name="Genome Announc.">
        <title>Draft genome sequence of the pathogenic fungus Scedosporium apiospermum.</title>
        <authorList>
            <person name="Vandeputte P."/>
            <person name="Ghamrawi S."/>
            <person name="Rechenmann M."/>
            <person name="Iltis A."/>
            <person name="Giraud S."/>
            <person name="Fleury M."/>
            <person name="Thornton C."/>
            <person name="Delhaes L."/>
            <person name="Meyer W."/>
            <person name="Papon N."/>
            <person name="Bouchara J.P."/>
        </authorList>
    </citation>
    <scope>NUCLEOTIDE SEQUENCE [LARGE SCALE GENOMIC DNA]</scope>
    <source>
        <strain evidence="3 4">IHEM 14462</strain>
    </source>
</reference>
<dbReference type="GeneID" id="27723658"/>
<feature type="transmembrane region" description="Helical" evidence="2">
    <location>
        <begin position="61"/>
        <end position="83"/>
    </location>
</feature>
<evidence type="ECO:0000313" key="4">
    <source>
        <dbReference type="Proteomes" id="UP000028545"/>
    </source>
</evidence>
<dbReference type="AlphaFoldDB" id="A0A084G7V2"/>
<comment type="caution">
    <text evidence="3">The sequence shown here is derived from an EMBL/GenBank/DDBJ whole genome shotgun (WGS) entry which is preliminary data.</text>
</comment>
<keyword evidence="2" id="KW-1133">Transmembrane helix</keyword>
<dbReference type="EMBL" id="JOWA01000093">
    <property type="protein sequence ID" value="KEZ43414.1"/>
    <property type="molecule type" value="Genomic_DNA"/>
</dbReference>
<dbReference type="InterPro" id="IPR021765">
    <property type="entry name" value="UstYa-like"/>
</dbReference>
<dbReference type="Pfam" id="PF11807">
    <property type="entry name" value="UstYa"/>
    <property type="match status" value="1"/>
</dbReference>
<keyword evidence="2" id="KW-0812">Transmembrane</keyword>
<dbReference type="VEuPathDB" id="FungiDB:SAPIO_CDS4586"/>
<evidence type="ECO:0000256" key="2">
    <source>
        <dbReference type="SAM" id="Phobius"/>
    </source>
</evidence>
<comment type="similarity">
    <text evidence="1">Belongs to the ustYa family.</text>
</comment>
<evidence type="ECO:0000313" key="3">
    <source>
        <dbReference type="EMBL" id="KEZ43414.1"/>
    </source>
</evidence>
<dbReference type="Proteomes" id="UP000028545">
    <property type="component" value="Unassembled WGS sequence"/>
</dbReference>